<dbReference type="GO" id="GO:0019028">
    <property type="term" value="C:viral capsid"/>
    <property type="evidence" value="ECO:0007669"/>
    <property type="project" value="UniProtKB-KW"/>
</dbReference>
<gene>
    <name evidence="1" type="primary">SRR6960799_32_2</name>
</gene>
<proteinExistence type="predicted"/>
<dbReference type="Gene3D" id="2.40.160.220">
    <property type="match status" value="1"/>
</dbReference>
<dbReference type="Proteomes" id="UP000676424">
    <property type="component" value="Segment"/>
</dbReference>
<dbReference type="RefSeq" id="YP_010770783.1">
    <property type="nucleotide sequence ID" value="NC_074389.1"/>
</dbReference>
<accession>A0A8S5KZ66</accession>
<keyword evidence="2" id="KW-1185">Reference proteome</keyword>
<dbReference type="KEGG" id="vg:80400311"/>
<name>A0A8S5KZ66_9VIRU</name>
<evidence type="ECO:0000313" key="1">
    <source>
        <dbReference type="EMBL" id="DAD50697.1"/>
    </source>
</evidence>
<sequence>MFSDPLQIYVSTSVADAAPRVSVSPGKFVYRSTGKEIEVGITHNNFTPKGGGLYKRHKVDYTSRKTIDPVSTGSCCTPGYVQEINASFVFTHPVNATKTDVEDVVKALAVWMSEANDATIIDKLINGES</sequence>
<organism evidence="1 2">
    <name type="scientific">ssRNA phage SRR6960799_32</name>
    <dbReference type="NCBI Taxonomy" id="2786590"/>
    <lineage>
        <taxon>Viruses</taxon>
        <taxon>Riboviria</taxon>
        <taxon>Orthornavirae</taxon>
        <taxon>Lenarviricota</taxon>
        <taxon>Leviviricetes</taxon>
        <taxon>Timlovirales</taxon>
        <taxon>Steitzviridae</taxon>
        <taxon>Iwahcevirus</taxon>
        <taxon>Iwahcevirus pelovicinum</taxon>
    </lineage>
</organism>
<dbReference type="EMBL" id="BK013601">
    <property type="protein sequence ID" value="DAD50697.1"/>
    <property type="molecule type" value="Genomic_RNA"/>
</dbReference>
<keyword evidence="1" id="KW-0946">Virion</keyword>
<keyword evidence="1" id="KW-0167">Capsid protein</keyword>
<reference evidence="1" key="1">
    <citation type="submission" date="2020-09" db="EMBL/GenBank/DDBJ databases">
        <title>Leviviricetes taxonomy.</title>
        <authorList>
            <person name="Stockdale S.R."/>
            <person name="Callanan J."/>
            <person name="Adriaenssens E.M."/>
            <person name="Kuhn J.H."/>
            <person name="Rumnieks J."/>
            <person name="Shkoporov A."/>
            <person name="Draper L.A."/>
            <person name="Ross P."/>
            <person name="Hill C."/>
        </authorList>
    </citation>
    <scope>NUCLEOTIDE SEQUENCE</scope>
</reference>
<evidence type="ECO:0000313" key="2">
    <source>
        <dbReference type="Proteomes" id="UP000676424"/>
    </source>
</evidence>
<dbReference type="GeneID" id="80400311"/>
<protein>
    <submittedName>
        <fullName evidence="1">Coat protein</fullName>
    </submittedName>
</protein>